<dbReference type="PANTHER" id="PTHR40048">
    <property type="entry name" value="RHAMNOSYL O-METHYLTRANSFERASE"/>
    <property type="match status" value="1"/>
</dbReference>
<evidence type="ECO:0000256" key="3">
    <source>
        <dbReference type="SAM" id="MobiDB-lite"/>
    </source>
</evidence>
<reference evidence="5 6" key="1">
    <citation type="submission" date="2018-03" db="EMBL/GenBank/DDBJ databases">
        <title>Draft Genome Sequences of the Obligatory Marine Myxobacteria Enhygromyxa salina SWB005.</title>
        <authorList>
            <person name="Poehlein A."/>
            <person name="Moghaddam J.A."/>
            <person name="Harms H."/>
            <person name="Alanjari M."/>
            <person name="Koenig G.M."/>
            <person name="Daniel R."/>
            <person name="Schaeberle T.F."/>
        </authorList>
    </citation>
    <scope>NUCLEOTIDE SEQUENCE [LARGE SCALE GENOMIC DNA]</scope>
    <source>
        <strain evidence="5 6">SWB005</strain>
    </source>
</reference>
<organism evidence="5 6">
    <name type="scientific">Enhygromyxa salina</name>
    <dbReference type="NCBI Taxonomy" id="215803"/>
    <lineage>
        <taxon>Bacteria</taxon>
        <taxon>Pseudomonadati</taxon>
        <taxon>Myxococcota</taxon>
        <taxon>Polyangia</taxon>
        <taxon>Nannocystales</taxon>
        <taxon>Nannocystaceae</taxon>
        <taxon>Enhygromyxa</taxon>
    </lineage>
</organism>
<feature type="region of interest" description="Disordered" evidence="3">
    <location>
        <begin position="39"/>
        <end position="89"/>
    </location>
</feature>
<dbReference type="AlphaFoldDB" id="A0A2S9XXF8"/>
<dbReference type="GO" id="GO:0071770">
    <property type="term" value="P:DIM/DIP cell wall layer assembly"/>
    <property type="evidence" value="ECO:0007669"/>
    <property type="project" value="TreeGrafter"/>
</dbReference>
<evidence type="ECO:0000256" key="4">
    <source>
        <dbReference type="SAM" id="Phobius"/>
    </source>
</evidence>
<accession>A0A2S9XXF8</accession>
<evidence type="ECO:0000256" key="2">
    <source>
        <dbReference type="ARBA" id="ARBA00022679"/>
    </source>
</evidence>
<keyword evidence="4" id="KW-0472">Membrane</keyword>
<dbReference type="Pfam" id="PF04989">
    <property type="entry name" value="RMNT_CmcI"/>
    <property type="match status" value="1"/>
</dbReference>
<dbReference type="EMBL" id="PVNK01000152">
    <property type="protein sequence ID" value="PRP97546.1"/>
    <property type="molecule type" value="Genomic_DNA"/>
</dbReference>
<dbReference type="GO" id="GO:0032259">
    <property type="term" value="P:methylation"/>
    <property type="evidence" value="ECO:0007669"/>
    <property type="project" value="UniProtKB-KW"/>
</dbReference>
<dbReference type="GO" id="GO:0005886">
    <property type="term" value="C:plasma membrane"/>
    <property type="evidence" value="ECO:0007669"/>
    <property type="project" value="TreeGrafter"/>
</dbReference>
<dbReference type="GO" id="GO:0008168">
    <property type="term" value="F:methyltransferase activity"/>
    <property type="evidence" value="ECO:0007669"/>
    <property type="project" value="UniProtKB-KW"/>
</dbReference>
<keyword evidence="4" id="KW-0812">Transmembrane</keyword>
<feature type="compositionally biased region" description="Low complexity" evidence="3">
    <location>
        <begin position="39"/>
        <end position="52"/>
    </location>
</feature>
<protein>
    <submittedName>
        <fullName evidence="5">Rhamnosyl O-methyltransferase</fullName>
        <ecNumber evidence="5">2.1.1.-</ecNumber>
    </submittedName>
</protein>
<dbReference type="PANTHER" id="PTHR40048:SF1">
    <property type="entry name" value="RHAMNOSYL O-METHYLTRANSFERASE"/>
    <property type="match status" value="1"/>
</dbReference>
<gene>
    <name evidence="5" type="ORF">ENSA5_32390</name>
</gene>
<evidence type="ECO:0000313" key="5">
    <source>
        <dbReference type="EMBL" id="PRP97546.1"/>
    </source>
</evidence>
<keyword evidence="6" id="KW-1185">Reference proteome</keyword>
<sequence length="305" mass="34187">MSETVTVRWTTLALGGAVLVGAVAVGVLLGRTSTPAPVAQPQAVAQADGGQDADAKAKPPRKGKNSKDAKDAKDNKKGKGKGKGKLKRHRYAKGAEYEVEKSIDQFGEIDQMTLKLRKKQPIRFLGLPMRQIPTDNWLMSELIFQIKPDYIVEAGTLYGGSAVYYSGMLEFVNPDGKVLTVDINEDQIHDEARNHPLWAKRVQFYKGSSIAPEVHEQLKAEIGEDKKVFITLDTLHAPKHVAAELELYSQYVSSGSYMILQDTYYEGLAEVLDEFLEKHPDWRRDTKLDERFIFTKYRGGFLQKK</sequence>
<dbReference type="SUPFAM" id="SSF53335">
    <property type="entry name" value="S-adenosyl-L-methionine-dependent methyltransferases"/>
    <property type="match status" value="1"/>
</dbReference>
<feature type="compositionally biased region" description="Basic residues" evidence="3">
    <location>
        <begin position="78"/>
        <end position="89"/>
    </location>
</feature>
<evidence type="ECO:0000313" key="6">
    <source>
        <dbReference type="Proteomes" id="UP000237968"/>
    </source>
</evidence>
<feature type="compositionally biased region" description="Basic and acidic residues" evidence="3">
    <location>
        <begin position="65"/>
        <end position="77"/>
    </location>
</feature>
<name>A0A2S9XXF8_9BACT</name>
<dbReference type="Gene3D" id="3.40.50.150">
    <property type="entry name" value="Vaccinia Virus protein VP39"/>
    <property type="match status" value="1"/>
</dbReference>
<proteinExistence type="predicted"/>
<evidence type="ECO:0000256" key="1">
    <source>
        <dbReference type="ARBA" id="ARBA00022603"/>
    </source>
</evidence>
<dbReference type="OrthoDB" id="189417at2"/>
<dbReference type="GO" id="GO:0008610">
    <property type="term" value="P:lipid biosynthetic process"/>
    <property type="evidence" value="ECO:0007669"/>
    <property type="project" value="InterPro"/>
</dbReference>
<dbReference type="InterPro" id="IPR029063">
    <property type="entry name" value="SAM-dependent_MTases_sf"/>
</dbReference>
<keyword evidence="4" id="KW-1133">Transmembrane helix</keyword>
<keyword evidence="1 5" id="KW-0489">Methyltransferase</keyword>
<comment type="caution">
    <text evidence="5">The sequence shown here is derived from an EMBL/GenBank/DDBJ whole genome shotgun (WGS) entry which is preliminary data.</text>
</comment>
<feature type="transmembrane region" description="Helical" evidence="4">
    <location>
        <begin position="12"/>
        <end position="30"/>
    </location>
</feature>
<keyword evidence="2 5" id="KW-0808">Transferase</keyword>
<dbReference type="InterPro" id="IPR007072">
    <property type="entry name" value="RNMT_CmcI"/>
</dbReference>
<dbReference type="EC" id="2.1.1.-" evidence="5"/>
<dbReference type="Proteomes" id="UP000237968">
    <property type="component" value="Unassembled WGS sequence"/>
</dbReference>